<name>A0ABM8Y4F5_9BURK</name>
<keyword evidence="3" id="KW-1185">Reference proteome</keyword>
<organism evidence="2 3">
    <name type="scientific">Cupriavidus pinatubonensis</name>
    <dbReference type="NCBI Taxonomy" id="248026"/>
    <lineage>
        <taxon>Bacteria</taxon>
        <taxon>Pseudomonadati</taxon>
        <taxon>Pseudomonadota</taxon>
        <taxon>Betaproteobacteria</taxon>
        <taxon>Burkholderiales</taxon>
        <taxon>Burkholderiaceae</taxon>
        <taxon>Cupriavidus</taxon>
    </lineage>
</organism>
<feature type="chain" id="PRO_5045161310" description="Lipoprotein" evidence="1">
    <location>
        <begin position="28"/>
        <end position="136"/>
    </location>
</feature>
<dbReference type="RefSeq" id="WP_318036414.1">
    <property type="nucleotide sequence ID" value="NZ_CAJZAF010000090.1"/>
</dbReference>
<evidence type="ECO:0000256" key="1">
    <source>
        <dbReference type="SAM" id="SignalP"/>
    </source>
</evidence>
<protein>
    <recommendedName>
        <fullName evidence="4">Lipoprotein</fullName>
    </recommendedName>
</protein>
<dbReference type="EMBL" id="CAJZAF010000090">
    <property type="protein sequence ID" value="CAG9187664.1"/>
    <property type="molecule type" value="Genomic_DNA"/>
</dbReference>
<accession>A0ABM8Y4F5</accession>
<feature type="signal peptide" evidence="1">
    <location>
        <begin position="1"/>
        <end position="27"/>
    </location>
</feature>
<evidence type="ECO:0008006" key="4">
    <source>
        <dbReference type="Google" id="ProtNLM"/>
    </source>
</evidence>
<reference evidence="2 3" key="1">
    <citation type="submission" date="2021-08" db="EMBL/GenBank/DDBJ databases">
        <authorList>
            <person name="Peeters C."/>
        </authorList>
    </citation>
    <scope>NUCLEOTIDE SEQUENCE [LARGE SCALE GENOMIC DNA]</scope>
    <source>
        <strain evidence="2 3">LMG 23994</strain>
    </source>
</reference>
<gene>
    <name evidence="2" type="ORF">LMG23994_07109</name>
</gene>
<evidence type="ECO:0000313" key="2">
    <source>
        <dbReference type="EMBL" id="CAG9187664.1"/>
    </source>
</evidence>
<sequence length="136" mass="14819">MIKPFHSTTYRRLLIAVSAVLPLFGCAPMIQTTPASIEQTASVSSHTIKLLAPAEITLATGYSRTLPDKSAWKPVGHLPQGTVYRPVGTIFTIEGRQVHEAYLVIRDSKLVGFYLPGEQNYSPLSNAVPLNLGEVE</sequence>
<proteinExistence type="predicted"/>
<evidence type="ECO:0000313" key="3">
    <source>
        <dbReference type="Proteomes" id="UP000701702"/>
    </source>
</evidence>
<dbReference type="Proteomes" id="UP000701702">
    <property type="component" value="Unassembled WGS sequence"/>
</dbReference>
<keyword evidence="1" id="KW-0732">Signal</keyword>
<comment type="caution">
    <text evidence="2">The sequence shown here is derived from an EMBL/GenBank/DDBJ whole genome shotgun (WGS) entry which is preliminary data.</text>
</comment>